<dbReference type="AlphaFoldDB" id="A0A0F0CWE5"/>
<gene>
    <name evidence="1" type="ORF">OMAG_000250</name>
</gene>
<organism evidence="1 2">
    <name type="scientific">Candidatus Omnitrophus magneticus</name>
    <dbReference type="NCBI Taxonomy" id="1609969"/>
    <lineage>
        <taxon>Bacteria</taxon>
        <taxon>Pseudomonadati</taxon>
        <taxon>Candidatus Omnitrophota</taxon>
        <taxon>Candidatus Omnitrophus</taxon>
    </lineage>
</organism>
<evidence type="ECO:0000313" key="1">
    <source>
        <dbReference type="EMBL" id="KJJ85886.1"/>
    </source>
</evidence>
<dbReference type="EMBL" id="JYNY01000051">
    <property type="protein sequence ID" value="KJJ85886.1"/>
    <property type="molecule type" value="Genomic_DNA"/>
</dbReference>
<keyword evidence="2" id="KW-1185">Reference proteome</keyword>
<sequence length="53" mass="6559">MRLFLPQKRFRQKSRFFKHVRSAQKNKNFFHAARAPLPKFLFYKNFGRELQSN</sequence>
<dbReference type="Proteomes" id="UP000033428">
    <property type="component" value="Unassembled WGS sequence"/>
</dbReference>
<reference evidence="1 2" key="1">
    <citation type="submission" date="2015-02" db="EMBL/GenBank/DDBJ databases">
        <title>Single-cell genomics of uncultivated deep-branching MTB reveals a conserved set of magnetosome genes.</title>
        <authorList>
            <person name="Kolinko S."/>
            <person name="Richter M."/>
            <person name="Glockner F.O."/>
            <person name="Brachmann A."/>
            <person name="Schuler D."/>
        </authorList>
    </citation>
    <scope>NUCLEOTIDE SEQUENCE [LARGE SCALE GENOMIC DNA]</scope>
    <source>
        <strain evidence="1">SKK-01</strain>
    </source>
</reference>
<evidence type="ECO:0000313" key="2">
    <source>
        <dbReference type="Proteomes" id="UP000033428"/>
    </source>
</evidence>
<comment type="caution">
    <text evidence="1">The sequence shown here is derived from an EMBL/GenBank/DDBJ whole genome shotgun (WGS) entry which is preliminary data.</text>
</comment>
<name>A0A0F0CWE5_9BACT</name>
<protein>
    <submittedName>
        <fullName evidence="1">Uncharacterized protein</fullName>
    </submittedName>
</protein>
<accession>A0A0F0CWE5</accession>
<proteinExistence type="predicted"/>